<feature type="transmembrane region" description="Helical" evidence="2">
    <location>
        <begin position="42"/>
        <end position="60"/>
    </location>
</feature>
<evidence type="ECO:0000256" key="1">
    <source>
        <dbReference type="SAM" id="MobiDB-lite"/>
    </source>
</evidence>
<feature type="region of interest" description="Disordered" evidence="1">
    <location>
        <begin position="281"/>
        <end position="350"/>
    </location>
</feature>
<evidence type="ECO:0000256" key="2">
    <source>
        <dbReference type="SAM" id="Phobius"/>
    </source>
</evidence>
<keyword evidence="4" id="KW-1185">Reference proteome</keyword>
<keyword evidence="2" id="KW-0812">Transmembrane</keyword>
<feature type="compositionally biased region" description="Basic and acidic residues" evidence="1">
    <location>
        <begin position="283"/>
        <end position="330"/>
    </location>
</feature>
<name>A0A1I7NFS6_9HYPH</name>
<dbReference type="InterPro" id="IPR010865">
    <property type="entry name" value="DUF1499"/>
</dbReference>
<evidence type="ECO:0000313" key="4">
    <source>
        <dbReference type="Proteomes" id="UP000199423"/>
    </source>
</evidence>
<keyword evidence="2" id="KW-1133">Transmembrane helix</keyword>
<evidence type="ECO:0008006" key="5">
    <source>
        <dbReference type="Google" id="ProtNLM"/>
    </source>
</evidence>
<dbReference type="AlphaFoldDB" id="A0A1I7NFS6"/>
<evidence type="ECO:0000313" key="3">
    <source>
        <dbReference type="EMBL" id="SFV33521.1"/>
    </source>
</evidence>
<feature type="transmembrane region" description="Helical" evidence="2">
    <location>
        <begin position="66"/>
        <end position="88"/>
    </location>
</feature>
<feature type="transmembrane region" description="Helical" evidence="2">
    <location>
        <begin position="100"/>
        <end position="123"/>
    </location>
</feature>
<accession>A0A1I7NFS6</accession>
<organism evidence="3 4">
    <name type="scientific">Hyphomicrobium facile</name>
    <dbReference type="NCBI Taxonomy" id="51670"/>
    <lineage>
        <taxon>Bacteria</taxon>
        <taxon>Pseudomonadati</taxon>
        <taxon>Pseudomonadota</taxon>
        <taxon>Alphaproteobacteria</taxon>
        <taxon>Hyphomicrobiales</taxon>
        <taxon>Hyphomicrobiaceae</taxon>
        <taxon>Hyphomicrobium</taxon>
    </lineage>
</organism>
<dbReference type="OrthoDB" id="1523552at2"/>
<dbReference type="Pfam" id="PF07386">
    <property type="entry name" value="DUF1499"/>
    <property type="match status" value="1"/>
</dbReference>
<dbReference type="EMBL" id="FPCH01000002">
    <property type="protein sequence ID" value="SFV33521.1"/>
    <property type="molecule type" value="Genomic_DNA"/>
</dbReference>
<keyword evidence="2" id="KW-0472">Membrane</keyword>
<sequence length="350" mass="38367">MVTDRIDERRPRRRVRDRYQSTRIYYAAGRPPSFLAKWTSRIALFAAVAALVTAVLHRLHLLPTPVALTIAYIVIFCAGLSLLMAFVAGLDIWVTGRLGAARVFCGAIVALGLLAIPAGVWAMSFKWPPINDVSTDLAEPPEFTEAKDERAADANPTEYPGDEFAALQREHYPDLKSLILPRSTEEGYELVLQALAKLKLKTTLEVPPEDEQDAPGFIELADQSPVLGLVDDIVIRVLGEDGASRVDIRSASRYGSNDFGRNAAHVRAILKEVASRFEASVPDVDKETKAAVEKKNKLKAEKGRGQASKADRKRPNLSRSDIRRAPERKASQPGSAGGQGRGKSRGQFDE</sequence>
<proteinExistence type="predicted"/>
<gene>
    <name evidence="3" type="ORF">SAMN04488557_2023</name>
</gene>
<dbReference type="Proteomes" id="UP000199423">
    <property type="component" value="Unassembled WGS sequence"/>
</dbReference>
<protein>
    <recommendedName>
        <fullName evidence="5">DUF1499 domain-containing protein</fullName>
    </recommendedName>
</protein>
<reference evidence="4" key="1">
    <citation type="submission" date="2016-10" db="EMBL/GenBank/DDBJ databases">
        <authorList>
            <person name="Varghese N."/>
            <person name="Submissions S."/>
        </authorList>
    </citation>
    <scope>NUCLEOTIDE SEQUENCE [LARGE SCALE GENOMIC DNA]</scope>
    <source>
        <strain evidence="4">DSM 1565</strain>
    </source>
</reference>
<dbReference type="STRING" id="51670.SAMN04488557_2023"/>